<name>A0A8J1TUS2_OWEFU</name>
<dbReference type="Gene3D" id="3.40.50.1820">
    <property type="entry name" value="alpha/beta hydrolase"/>
    <property type="match status" value="1"/>
</dbReference>
<organism evidence="1 2">
    <name type="scientific">Owenia fusiformis</name>
    <name type="common">Polychaete worm</name>
    <dbReference type="NCBI Taxonomy" id="6347"/>
    <lineage>
        <taxon>Eukaryota</taxon>
        <taxon>Metazoa</taxon>
        <taxon>Spiralia</taxon>
        <taxon>Lophotrochozoa</taxon>
        <taxon>Annelida</taxon>
        <taxon>Polychaeta</taxon>
        <taxon>Sedentaria</taxon>
        <taxon>Canalipalpata</taxon>
        <taxon>Sabellida</taxon>
        <taxon>Oweniida</taxon>
        <taxon>Oweniidae</taxon>
        <taxon>Owenia</taxon>
    </lineage>
</organism>
<dbReference type="OrthoDB" id="77878at2759"/>
<keyword evidence="2" id="KW-1185">Reference proteome</keyword>
<dbReference type="SUPFAM" id="SSF53474">
    <property type="entry name" value="alpha/beta-Hydrolases"/>
    <property type="match status" value="1"/>
</dbReference>
<protein>
    <submittedName>
        <fullName evidence="1">Uncharacterized protein</fullName>
    </submittedName>
</protein>
<proteinExistence type="predicted"/>
<sequence>MFRLGGKLKLISKIQDFVPVRWKSQFEIKMTNVSSHLILRKVPDSLAKQSQCSRPLVLLFPWLNSKPKAVDRYCGLYHKNGLDVLTIRSDAKHFLWPSKGVEIAQELLEYLSKEKPTVPLMVHAFSVGAYTYTICFMELVNNAKKYGNVKTRICGQILDSFTYGGQKEQGLSNMGNGIAIAATKKSFLQSMIRGGIASYFTITRPFTVKFYADALEQVWEMPIKVPTLVIYSKDDPMCCPEETEKLIANWTERNEFDVTTKCWDKSVHAGHLLSHPKEYVDTLSQFSKKIGIYSLQAKL</sequence>
<dbReference type="Proteomes" id="UP000749559">
    <property type="component" value="Unassembled WGS sequence"/>
</dbReference>
<accession>A0A8J1TUS2</accession>
<gene>
    <name evidence="1" type="ORF">OFUS_LOCUS20412</name>
</gene>
<dbReference type="InterPro" id="IPR029058">
    <property type="entry name" value="AB_hydrolase_fold"/>
</dbReference>
<evidence type="ECO:0000313" key="2">
    <source>
        <dbReference type="Proteomes" id="UP000749559"/>
    </source>
</evidence>
<dbReference type="InterPro" id="IPR008547">
    <property type="entry name" value="DUF829_TMEM53"/>
</dbReference>
<dbReference type="PANTHER" id="PTHR20908:SF1">
    <property type="entry name" value="LD15586P"/>
    <property type="match status" value="1"/>
</dbReference>
<dbReference type="Pfam" id="PF05705">
    <property type="entry name" value="DUF829"/>
    <property type="match status" value="1"/>
</dbReference>
<dbReference type="PANTHER" id="PTHR20908">
    <property type="entry name" value="LD15586P"/>
    <property type="match status" value="1"/>
</dbReference>
<reference evidence="1" key="1">
    <citation type="submission" date="2022-03" db="EMBL/GenBank/DDBJ databases">
        <authorList>
            <person name="Martin C."/>
        </authorList>
    </citation>
    <scope>NUCLEOTIDE SEQUENCE</scope>
</reference>
<dbReference type="AlphaFoldDB" id="A0A8J1TUS2"/>
<evidence type="ECO:0000313" key="1">
    <source>
        <dbReference type="EMBL" id="CAH1795947.1"/>
    </source>
</evidence>
<comment type="caution">
    <text evidence="1">The sequence shown here is derived from an EMBL/GenBank/DDBJ whole genome shotgun (WGS) entry which is preliminary data.</text>
</comment>
<dbReference type="GO" id="GO:0017171">
    <property type="term" value="F:serine hydrolase activity"/>
    <property type="evidence" value="ECO:0007669"/>
    <property type="project" value="TreeGrafter"/>
</dbReference>
<dbReference type="EMBL" id="CAIIXF020000010">
    <property type="protein sequence ID" value="CAH1795947.1"/>
    <property type="molecule type" value="Genomic_DNA"/>
</dbReference>